<dbReference type="PANTHER" id="PTHR40626:SF11">
    <property type="entry name" value="ZINC FINGER PROTEIN YPR022C"/>
    <property type="match status" value="1"/>
</dbReference>
<dbReference type="SUPFAM" id="SSF57667">
    <property type="entry name" value="beta-beta-alpha zinc fingers"/>
    <property type="match status" value="2"/>
</dbReference>
<dbReference type="GeneID" id="63804119"/>
<dbReference type="Gene3D" id="3.30.160.60">
    <property type="entry name" value="Classic Zinc Finger"/>
    <property type="match status" value="4"/>
</dbReference>
<dbReference type="InterPro" id="IPR013087">
    <property type="entry name" value="Znf_C2H2_type"/>
</dbReference>
<evidence type="ECO:0000256" key="1">
    <source>
        <dbReference type="ARBA" id="ARBA00004123"/>
    </source>
</evidence>
<dbReference type="Proteomes" id="UP000193922">
    <property type="component" value="Unassembled WGS sequence"/>
</dbReference>
<evidence type="ECO:0000256" key="8">
    <source>
        <dbReference type="ARBA" id="ARBA00023125"/>
    </source>
</evidence>
<evidence type="ECO:0000256" key="6">
    <source>
        <dbReference type="ARBA" id="ARBA00022833"/>
    </source>
</evidence>
<dbReference type="FunFam" id="3.30.160.60:FF:001156">
    <property type="entry name" value="Zinc finger protein 407"/>
    <property type="match status" value="1"/>
</dbReference>
<feature type="compositionally biased region" description="Pro residues" evidence="12">
    <location>
        <begin position="20"/>
        <end position="33"/>
    </location>
</feature>
<feature type="compositionally biased region" description="Low complexity" evidence="12">
    <location>
        <begin position="241"/>
        <end position="269"/>
    </location>
</feature>
<dbReference type="PROSITE" id="PS00028">
    <property type="entry name" value="ZINC_FINGER_C2H2_1"/>
    <property type="match status" value="4"/>
</dbReference>
<dbReference type="AlphaFoldDB" id="A0A1Y1W9D5"/>
<feature type="compositionally biased region" description="Low complexity" evidence="12">
    <location>
        <begin position="305"/>
        <end position="316"/>
    </location>
</feature>
<keyword evidence="5 11" id="KW-0863">Zinc-finger</keyword>
<feature type="compositionally biased region" description="Low complexity" evidence="12">
    <location>
        <begin position="161"/>
        <end position="189"/>
    </location>
</feature>
<feature type="domain" description="C2H2-type" evidence="13">
    <location>
        <begin position="103"/>
        <end position="132"/>
    </location>
</feature>
<evidence type="ECO:0000256" key="9">
    <source>
        <dbReference type="ARBA" id="ARBA00023163"/>
    </source>
</evidence>
<feature type="region of interest" description="Disordered" evidence="12">
    <location>
        <begin position="81"/>
        <end position="100"/>
    </location>
</feature>
<dbReference type="PANTHER" id="PTHR40626">
    <property type="entry name" value="MIP31509P"/>
    <property type="match status" value="1"/>
</dbReference>
<dbReference type="GO" id="GO:0000978">
    <property type="term" value="F:RNA polymerase II cis-regulatory region sequence-specific DNA binding"/>
    <property type="evidence" value="ECO:0007669"/>
    <property type="project" value="InterPro"/>
</dbReference>
<dbReference type="FunFam" id="3.30.160.60:FF:000446">
    <property type="entry name" value="Zinc finger protein"/>
    <property type="match status" value="1"/>
</dbReference>
<dbReference type="InterPro" id="IPR051059">
    <property type="entry name" value="VerF-like"/>
</dbReference>
<proteinExistence type="inferred from homology"/>
<dbReference type="GO" id="GO:0000785">
    <property type="term" value="C:chromatin"/>
    <property type="evidence" value="ECO:0007669"/>
    <property type="project" value="TreeGrafter"/>
</dbReference>
<dbReference type="RefSeq" id="XP_040743788.1">
    <property type="nucleotide sequence ID" value="XM_040887471.1"/>
</dbReference>
<evidence type="ECO:0000256" key="4">
    <source>
        <dbReference type="ARBA" id="ARBA00022737"/>
    </source>
</evidence>
<feature type="compositionally biased region" description="Pro residues" evidence="12">
    <location>
        <begin position="41"/>
        <end position="52"/>
    </location>
</feature>
<dbReference type="PROSITE" id="PS50157">
    <property type="entry name" value="ZINC_FINGER_C2H2_2"/>
    <property type="match status" value="4"/>
</dbReference>
<dbReference type="Pfam" id="PF00096">
    <property type="entry name" value="zf-C2H2"/>
    <property type="match status" value="3"/>
</dbReference>
<evidence type="ECO:0000256" key="3">
    <source>
        <dbReference type="ARBA" id="ARBA00022723"/>
    </source>
</evidence>
<comment type="subcellular location">
    <subcellularLocation>
        <location evidence="1">Nucleus</location>
    </subcellularLocation>
</comment>
<keyword evidence="4" id="KW-0677">Repeat</keyword>
<keyword evidence="10" id="KW-0539">Nucleus</keyword>
<evidence type="ECO:0000256" key="7">
    <source>
        <dbReference type="ARBA" id="ARBA00023015"/>
    </source>
</evidence>
<dbReference type="GO" id="GO:0008270">
    <property type="term" value="F:zinc ion binding"/>
    <property type="evidence" value="ECO:0007669"/>
    <property type="project" value="UniProtKB-KW"/>
</dbReference>
<dbReference type="SMART" id="SM00355">
    <property type="entry name" value="ZnF_C2H2"/>
    <property type="match status" value="4"/>
</dbReference>
<protein>
    <recommendedName>
        <fullName evidence="13">C2H2-type domain-containing protein</fullName>
    </recommendedName>
</protein>
<name>A0A1Y1W9D5_9FUNG</name>
<dbReference type="EMBL" id="MCFD01000006">
    <property type="protein sequence ID" value="ORX70150.1"/>
    <property type="molecule type" value="Genomic_DNA"/>
</dbReference>
<keyword evidence="7" id="KW-0805">Transcription regulation</keyword>
<keyword evidence="9" id="KW-0804">Transcription</keyword>
<keyword evidence="15" id="KW-1185">Reference proteome</keyword>
<comment type="similarity">
    <text evidence="2">Belongs to the krueppel C2H2-type zinc-finger protein family.</text>
</comment>
<keyword evidence="3" id="KW-0479">Metal-binding</keyword>
<evidence type="ECO:0000259" key="13">
    <source>
        <dbReference type="PROSITE" id="PS50157"/>
    </source>
</evidence>
<keyword evidence="6" id="KW-0862">Zinc</keyword>
<sequence length="413" mass="44548">MLPSVKELLVLSDRTMLGTSPPPQQQHPVPPNVLPALSAPPHVPRVSSPPTPEMSTANSKFYSVPVKGMAASITLVPVCQKQRPGRKADSSSRYTSSPGARNYRCGMQSCAASFKRPEHLKRHMLTHTQIRPFKCTAGGCGKRFSRRDNYITHCKKHETSESASEGSSGKRSRYSSESVQSSVGNTPRSSPEPRPSSIFSLLNNEAEHETHSGGVTISKHTSNNGAITTASDATPWAADGQSASQPSPQSSASHTASRQQQQQQPSATPSLPPLELLAYASSRTETVRPSTPGQSVHLPSIAHFSSPSPTSSQSSPAATHRVETSVVTVQGSTQEPMVTTASTTIVGGDPAKPFMCSLCNARFGRLEHVKRHHMVHTNERPFSCPTCKKTFARKDNMIQHVRAHERKKAPSTL</sequence>
<accession>A0A1Y1W9D5</accession>
<evidence type="ECO:0000313" key="14">
    <source>
        <dbReference type="EMBL" id="ORX70150.1"/>
    </source>
</evidence>
<feature type="region of interest" description="Disordered" evidence="12">
    <location>
        <begin position="156"/>
        <end position="321"/>
    </location>
</feature>
<comment type="caution">
    <text evidence="14">The sequence shown here is derived from an EMBL/GenBank/DDBJ whole genome shotgun (WGS) entry which is preliminary data.</text>
</comment>
<reference evidence="14 15" key="1">
    <citation type="submission" date="2016-07" db="EMBL/GenBank/DDBJ databases">
        <title>Pervasive Adenine N6-methylation of Active Genes in Fungi.</title>
        <authorList>
            <consortium name="DOE Joint Genome Institute"/>
            <person name="Mondo S.J."/>
            <person name="Dannebaum R.O."/>
            <person name="Kuo R.C."/>
            <person name="Labutti K."/>
            <person name="Haridas S."/>
            <person name="Kuo A."/>
            <person name="Salamov A."/>
            <person name="Ahrendt S.R."/>
            <person name="Lipzen A."/>
            <person name="Sullivan W."/>
            <person name="Andreopoulos W.B."/>
            <person name="Clum A."/>
            <person name="Lindquist E."/>
            <person name="Daum C."/>
            <person name="Ramamoorthy G.K."/>
            <person name="Gryganskyi A."/>
            <person name="Culley D."/>
            <person name="Magnuson J.K."/>
            <person name="James T.Y."/>
            <person name="O'Malley M.A."/>
            <person name="Stajich J.E."/>
            <person name="Spatafora J.W."/>
            <person name="Visel A."/>
            <person name="Grigoriev I.V."/>
        </authorList>
    </citation>
    <scope>NUCLEOTIDE SEQUENCE [LARGE SCALE GENOMIC DNA]</scope>
    <source>
        <strain evidence="14 15">ATCC 12442</strain>
    </source>
</reference>
<dbReference type="OrthoDB" id="6365676at2759"/>
<evidence type="ECO:0000256" key="10">
    <source>
        <dbReference type="ARBA" id="ARBA00023242"/>
    </source>
</evidence>
<keyword evidence="8" id="KW-0238">DNA-binding</keyword>
<dbReference type="STRING" id="61395.A0A1Y1W9D5"/>
<feature type="compositionally biased region" description="Polar residues" evidence="12">
    <location>
        <begin position="213"/>
        <end position="232"/>
    </location>
</feature>
<evidence type="ECO:0000256" key="5">
    <source>
        <dbReference type="ARBA" id="ARBA00022771"/>
    </source>
</evidence>
<feature type="compositionally biased region" description="Polar residues" evidence="12">
    <location>
        <begin position="281"/>
        <end position="294"/>
    </location>
</feature>
<feature type="domain" description="C2H2-type" evidence="13">
    <location>
        <begin position="133"/>
        <end position="162"/>
    </location>
</feature>
<evidence type="ECO:0000313" key="15">
    <source>
        <dbReference type="Proteomes" id="UP000193922"/>
    </source>
</evidence>
<evidence type="ECO:0000256" key="2">
    <source>
        <dbReference type="ARBA" id="ARBA00006991"/>
    </source>
</evidence>
<dbReference type="InterPro" id="IPR036236">
    <property type="entry name" value="Znf_C2H2_sf"/>
</dbReference>
<feature type="domain" description="C2H2-type" evidence="13">
    <location>
        <begin position="354"/>
        <end position="381"/>
    </location>
</feature>
<feature type="region of interest" description="Disordered" evidence="12">
    <location>
        <begin position="15"/>
        <end position="56"/>
    </location>
</feature>
<dbReference type="GO" id="GO:0005634">
    <property type="term" value="C:nucleus"/>
    <property type="evidence" value="ECO:0007669"/>
    <property type="project" value="UniProtKB-SubCell"/>
</dbReference>
<organism evidence="14 15">
    <name type="scientific">Linderina pennispora</name>
    <dbReference type="NCBI Taxonomy" id="61395"/>
    <lineage>
        <taxon>Eukaryota</taxon>
        <taxon>Fungi</taxon>
        <taxon>Fungi incertae sedis</taxon>
        <taxon>Zoopagomycota</taxon>
        <taxon>Kickxellomycotina</taxon>
        <taxon>Kickxellomycetes</taxon>
        <taxon>Kickxellales</taxon>
        <taxon>Kickxellaceae</taxon>
        <taxon>Linderina</taxon>
    </lineage>
</organism>
<gene>
    <name evidence="14" type="ORF">DL89DRAFT_267365</name>
</gene>
<evidence type="ECO:0000256" key="12">
    <source>
        <dbReference type="SAM" id="MobiDB-lite"/>
    </source>
</evidence>
<dbReference type="GO" id="GO:0000981">
    <property type="term" value="F:DNA-binding transcription factor activity, RNA polymerase II-specific"/>
    <property type="evidence" value="ECO:0007669"/>
    <property type="project" value="InterPro"/>
</dbReference>
<feature type="domain" description="C2H2-type" evidence="13">
    <location>
        <begin position="382"/>
        <end position="409"/>
    </location>
</feature>
<evidence type="ECO:0000256" key="11">
    <source>
        <dbReference type="PROSITE-ProRule" id="PRU00042"/>
    </source>
</evidence>